<dbReference type="Pfam" id="PF11292">
    <property type="entry name" value="DUF3093"/>
    <property type="match status" value="1"/>
</dbReference>
<keyword evidence="1" id="KW-0812">Transmembrane</keyword>
<reference evidence="3" key="1">
    <citation type="submission" date="2023-07" db="EMBL/GenBank/DDBJ databases">
        <title>Description of three actinobacteria isolated from air of manufacturing shop in a pharmaceutical factory.</title>
        <authorList>
            <person name="Zhang D.-F."/>
        </authorList>
    </citation>
    <scope>NUCLEOTIDE SEQUENCE [LARGE SCALE GENOMIC DNA]</scope>
    <source>
        <strain evidence="3">CCTCC AB 207010</strain>
    </source>
</reference>
<protein>
    <submittedName>
        <fullName evidence="2">DUF3093 domain-containing protein</fullName>
    </submittedName>
</protein>
<name>A0ABU1FUX5_9MICC</name>
<keyword evidence="1" id="KW-1133">Transmembrane helix</keyword>
<dbReference type="Proteomes" id="UP001260872">
    <property type="component" value="Unassembled WGS sequence"/>
</dbReference>
<keyword evidence="3" id="KW-1185">Reference proteome</keyword>
<feature type="transmembrane region" description="Helical" evidence="1">
    <location>
        <begin position="50"/>
        <end position="71"/>
    </location>
</feature>
<dbReference type="EMBL" id="JAVKGT010000018">
    <property type="protein sequence ID" value="MDR5712072.1"/>
    <property type="molecule type" value="Genomic_DNA"/>
</dbReference>
<dbReference type="InterPro" id="IPR021443">
    <property type="entry name" value="DUF3093"/>
</dbReference>
<gene>
    <name evidence="2" type="ORF">RH857_08010</name>
</gene>
<accession>A0ABU1FUX5</accession>
<organism evidence="2 3">
    <name type="scientific">Nesterenkonia flava</name>
    <dbReference type="NCBI Taxonomy" id="469799"/>
    <lineage>
        <taxon>Bacteria</taxon>
        <taxon>Bacillati</taxon>
        <taxon>Actinomycetota</taxon>
        <taxon>Actinomycetes</taxon>
        <taxon>Micrococcales</taxon>
        <taxon>Micrococcaceae</taxon>
        <taxon>Nesterenkonia</taxon>
    </lineage>
</organism>
<feature type="transmembrane region" description="Helical" evidence="1">
    <location>
        <begin position="24"/>
        <end position="44"/>
    </location>
</feature>
<comment type="caution">
    <text evidence="2">The sequence shown here is derived from an EMBL/GenBank/DDBJ whole genome shotgun (WGS) entry which is preliminary data.</text>
</comment>
<proteinExistence type="predicted"/>
<dbReference type="RefSeq" id="WP_310537453.1">
    <property type="nucleotide sequence ID" value="NZ_BAAAOC010000088.1"/>
</dbReference>
<sequence length="168" mass="18380">MDSVVSPENVNEHQVYQEKLWPAWWLWVTAVIVGASISVMFFPIDVTFGVLALVVGVALCVFALIVTTPTVEVRDGTLRVGRAQIEAAHLGRVVGHRGQAAREQLGPGFDARSYQCIRGWIDPVITAEITDPNDATPYWLFSTRHPERVLAALGSQEPVVESGVSVTE</sequence>
<keyword evidence="1" id="KW-0472">Membrane</keyword>
<evidence type="ECO:0000313" key="2">
    <source>
        <dbReference type="EMBL" id="MDR5712072.1"/>
    </source>
</evidence>
<evidence type="ECO:0000256" key="1">
    <source>
        <dbReference type="SAM" id="Phobius"/>
    </source>
</evidence>
<evidence type="ECO:0000313" key="3">
    <source>
        <dbReference type="Proteomes" id="UP001260872"/>
    </source>
</evidence>